<accession>A0ABU7MLC6</accession>
<evidence type="ECO:0000259" key="8">
    <source>
        <dbReference type="Pfam" id="PF02384"/>
    </source>
</evidence>
<keyword evidence="6" id="KW-0680">Restriction system</keyword>
<feature type="domain" description="N6 adenine-specific DNA methyltransferase N-terminal" evidence="9">
    <location>
        <begin position="6"/>
        <end position="152"/>
    </location>
</feature>
<evidence type="ECO:0000313" key="10">
    <source>
        <dbReference type="EMBL" id="MEE3928235.1"/>
    </source>
</evidence>
<dbReference type="Proteomes" id="UP001344817">
    <property type="component" value="Unassembled WGS sequence"/>
</dbReference>
<organism evidence="10 11">
    <name type="scientific">Mycoplasmopsis ciconiae</name>
    <dbReference type="NCBI Taxonomy" id="561067"/>
    <lineage>
        <taxon>Bacteria</taxon>
        <taxon>Bacillati</taxon>
        <taxon>Mycoplasmatota</taxon>
        <taxon>Mycoplasmoidales</taxon>
        <taxon>Metamycoplasmataceae</taxon>
        <taxon>Mycoplasmopsis</taxon>
    </lineage>
</organism>
<dbReference type="SUPFAM" id="SSF53335">
    <property type="entry name" value="S-adenosyl-L-methionine-dependent methyltransferases"/>
    <property type="match status" value="1"/>
</dbReference>
<dbReference type="InterPro" id="IPR003356">
    <property type="entry name" value="DNA_methylase_A-5"/>
</dbReference>
<dbReference type="InterPro" id="IPR004546">
    <property type="entry name" value="Restrct_endonuc_T1M"/>
</dbReference>
<protein>
    <recommendedName>
        <fullName evidence="2">site-specific DNA-methyltransferase (adenine-specific)</fullName>
        <ecNumber evidence="2">2.1.1.72</ecNumber>
    </recommendedName>
</protein>
<keyword evidence="5" id="KW-0949">S-adenosyl-L-methionine</keyword>
<dbReference type="Gene3D" id="3.40.50.150">
    <property type="entry name" value="Vaccinia Virus protein VP39"/>
    <property type="match status" value="1"/>
</dbReference>
<evidence type="ECO:0000256" key="3">
    <source>
        <dbReference type="ARBA" id="ARBA00022603"/>
    </source>
</evidence>
<proteinExistence type="inferred from homology"/>
<feature type="domain" description="DNA methylase adenine-specific" evidence="8">
    <location>
        <begin position="179"/>
        <end position="494"/>
    </location>
</feature>
<evidence type="ECO:0000256" key="5">
    <source>
        <dbReference type="ARBA" id="ARBA00022691"/>
    </source>
</evidence>
<reference evidence="10" key="1">
    <citation type="submission" date="2024-01" db="EMBL/GenBank/DDBJ databases">
        <title>Genome sequence of Mycoplasma ciconiae type strain DSM 25251.</title>
        <authorList>
            <person name="Spergser J."/>
        </authorList>
    </citation>
    <scope>NUCLEOTIDE SEQUENCE [LARGE SCALE GENOMIC DNA]</scope>
    <source>
        <strain evidence="10">DSM 25251</strain>
    </source>
</reference>
<dbReference type="InterPro" id="IPR051537">
    <property type="entry name" value="DNA_Adenine_Mtase"/>
</dbReference>
<dbReference type="InterPro" id="IPR002052">
    <property type="entry name" value="DNA_methylase_N6_adenine_CS"/>
</dbReference>
<keyword evidence="4 10" id="KW-0808">Transferase</keyword>
<dbReference type="InterPro" id="IPR038333">
    <property type="entry name" value="T1MK-like_N_sf"/>
</dbReference>
<dbReference type="EMBL" id="JAZDWZ010000004">
    <property type="protein sequence ID" value="MEE3928235.1"/>
    <property type="molecule type" value="Genomic_DNA"/>
</dbReference>
<dbReference type="RefSeq" id="WP_330500649.1">
    <property type="nucleotide sequence ID" value="NZ_JAZDWZ010000004.1"/>
</dbReference>
<dbReference type="InterPro" id="IPR022749">
    <property type="entry name" value="D12N6_MeTrfase_N"/>
</dbReference>
<dbReference type="Pfam" id="PF12161">
    <property type="entry name" value="HsdM_N"/>
    <property type="match status" value="1"/>
</dbReference>
<gene>
    <name evidence="10" type="ORF">V2E24_01420</name>
</gene>
<dbReference type="PRINTS" id="PR00507">
    <property type="entry name" value="N12N6MTFRASE"/>
</dbReference>
<dbReference type="EC" id="2.1.1.72" evidence="2"/>
<dbReference type="InterPro" id="IPR029063">
    <property type="entry name" value="SAM-dependent_MTases_sf"/>
</dbReference>
<dbReference type="PROSITE" id="PS00092">
    <property type="entry name" value="N6_MTASE"/>
    <property type="match status" value="1"/>
</dbReference>
<dbReference type="GO" id="GO:0032259">
    <property type="term" value="P:methylation"/>
    <property type="evidence" value="ECO:0007669"/>
    <property type="project" value="UniProtKB-KW"/>
</dbReference>
<evidence type="ECO:0000256" key="2">
    <source>
        <dbReference type="ARBA" id="ARBA00011900"/>
    </source>
</evidence>
<comment type="catalytic activity">
    <reaction evidence="7">
        <text>a 2'-deoxyadenosine in DNA + S-adenosyl-L-methionine = an N(6)-methyl-2'-deoxyadenosine in DNA + S-adenosyl-L-homocysteine + H(+)</text>
        <dbReference type="Rhea" id="RHEA:15197"/>
        <dbReference type="Rhea" id="RHEA-COMP:12418"/>
        <dbReference type="Rhea" id="RHEA-COMP:12419"/>
        <dbReference type="ChEBI" id="CHEBI:15378"/>
        <dbReference type="ChEBI" id="CHEBI:57856"/>
        <dbReference type="ChEBI" id="CHEBI:59789"/>
        <dbReference type="ChEBI" id="CHEBI:90615"/>
        <dbReference type="ChEBI" id="CHEBI:90616"/>
        <dbReference type="EC" id="2.1.1.72"/>
    </reaction>
</comment>
<evidence type="ECO:0000256" key="1">
    <source>
        <dbReference type="ARBA" id="ARBA00006594"/>
    </source>
</evidence>
<evidence type="ECO:0000259" key="9">
    <source>
        <dbReference type="Pfam" id="PF12161"/>
    </source>
</evidence>
<evidence type="ECO:0000313" key="11">
    <source>
        <dbReference type="Proteomes" id="UP001344817"/>
    </source>
</evidence>
<evidence type="ECO:0000256" key="6">
    <source>
        <dbReference type="ARBA" id="ARBA00022747"/>
    </source>
</evidence>
<evidence type="ECO:0000256" key="4">
    <source>
        <dbReference type="ARBA" id="ARBA00022679"/>
    </source>
</evidence>
<dbReference type="PANTHER" id="PTHR42933:SF1">
    <property type="entry name" value="SITE-SPECIFIC DNA-METHYLTRANSFERASE (ADENINE-SPECIFIC)"/>
    <property type="match status" value="1"/>
</dbReference>
<dbReference type="PANTHER" id="PTHR42933">
    <property type="entry name" value="SLR6095 PROTEIN"/>
    <property type="match status" value="1"/>
</dbReference>
<dbReference type="Gene3D" id="1.20.1260.30">
    <property type="match status" value="1"/>
</dbReference>
<evidence type="ECO:0000256" key="7">
    <source>
        <dbReference type="ARBA" id="ARBA00047942"/>
    </source>
</evidence>
<comment type="caution">
    <text evidence="10">The sequence shown here is derived from an EMBL/GenBank/DDBJ whole genome shotgun (WGS) entry which is preliminary data.</text>
</comment>
<keyword evidence="11" id="KW-1185">Reference proteome</keyword>
<comment type="similarity">
    <text evidence="1">Belongs to the N(4)/N(6)-methyltransferase family.</text>
</comment>
<sequence>MNKQQLASKIWTAANNLRKYIEADEYKDFILGFIFYKFLSEKVEKLFSDEDIEFYKNVEDKNFPDSIKESSKWNELSTKDKEDYEFISSVRGELGYFISYQNLFSTWISKGQTFNISDVRVALSAFNRNISKHKKLFENIFDTLENSLSNLGKTDADQSREALSIIQLINEIPMQKVQDYDMLGFIYEYLISMFAANAGKKAGEFYTPHEVSVLMSEIVASHLKDHNETVDIYDPTSGSGSLLITIGKSMSKYINPDKIKYFAQEIKKATYNLTRMNLIMRGILIDNIHTRNDDTLREDWPVSSDIDKSPLHVDAVVSNPPYSLEWDNVNKENDPRFAGYGVAPKSKADYAFLLHDLYHTKTSGIVTIVLPHGVLFRGNEEGKIRKQLIESNNIDAIIGLPNNIFYGTGIPTIIMVLRKNKQDDKVLFIDASKHFIKEATNNKLRASDIQRIVDVFTEKAIIPGFSNLVTRDEIRNNEYNLNIPRYVDSSDKKETSDLYSLLNGNVPNSELQKYQNLWNHFSTLKADLYEEINSNYSKPLIKDNIFEVILNNQQIQDYINQFKKSTEDLEDLIEKQIINKLKDNIDQIDLNKDKKDILDKLKNLLKEHNLIDYYDAFEILEKHWKVISTDVENIKLEGFESIKQVSPNWIYDSSKKMEIQKGFIGKVIPFELVQKLKMTDLLDQIKNLNLQIENIDTKAQEFYADIDEDSKEKYTSLFNEDFSKLDYKTVKKEIKNFEKVAEENPDSFESKVLEIYKNEENKKVLNKTLKTIIFDLENQTNKQYDSLSDSDALELIKDKWITPLITDLNQLPNNALENISNGLVKIQEKYEDTLFSIDQQIRQTQDELIDLLQDLNADEYDKKAIDDFIELLKK</sequence>
<name>A0ABU7MLC6_9BACT</name>
<dbReference type="NCBIfam" id="TIGR00497">
    <property type="entry name" value="hsdM"/>
    <property type="match status" value="1"/>
</dbReference>
<keyword evidence="3 10" id="KW-0489">Methyltransferase</keyword>
<dbReference type="Pfam" id="PF02384">
    <property type="entry name" value="N6_Mtase"/>
    <property type="match status" value="1"/>
</dbReference>
<dbReference type="GO" id="GO:0009007">
    <property type="term" value="F:site-specific DNA-methyltransferase (adenine-specific) activity"/>
    <property type="evidence" value="ECO:0007669"/>
    <property type="project" value="UniProtKB-EC"/>
</dbReference>